<sequence>MPQIPSEPSSPSGGSDTDGSSSGEPGSHSGDL</sequence>
<feature type="region of interest" description="Disordered" evidence="1">
    <location>
        <begin position="1"/>
        <end position="32"/>
    </location>
</feature>
<dbReference type="EMBL" id="AE015924">
    <property type="protein sequence ID" value="AAQ66692.1"/>
    <property type="molecule type" value="Genomic_DNA"/>
</dbReference>
<proteinExistence type="predicted"/>
<organism evidence="2 3">
    <name type="scientific">Porphyromonas gingivalis (strain ATCC BAA-308 / W83)</name>
    <dbReference type="NCBI Taxonomy" id="242619"/>
    <lineage>
        <taxon>Bacteria</taxon>
        <taxon>Pseudomonadati</taxon>
        <taxon>Bacteroidota</taxon>
        <taxon>Bacteroidia</taxon>
        <taxon>Bacteroidales</taxon>
        <taxon>Porphyromonadaceae</taxon>
        <taxon>Porphyromonas</taxon>
    </lineage>
</organism>
<protein>
    <submittedName>
        <fullName evidence="2">Uncharacterized protein</fullName>
    </submittedName>
</protein>
<dbReference type="AlphaFoldDB" id="Q7MU79"/>
<evidence type="ECO:0000313" key="2">
    <source>
        <dbReference type="EMBL" id="AAQ66692.1"/>
    </source>
</evidence>
<accession>Q7MU79</accession>
<keyword evidence="3" id="KW-1185">Reference proteome</keyword>
<name>Q7MU79_PORGI</name>
<evidence type="ECO:0000256" key="1">
    <source>
        <dbReference type="SAM" id="MobiDB-lite"/>
    </source>
</evidence>
<dbReference type="EnsemblBacteria" id="AAQ66692">
    <property type="protein sequence ID" value="AAQ66692"/>
    <property type="gene ID" value="PG_1675"/>
</dbReference>
<gene>
    <name evidence="2" type="ordered locus">PG_1675</name>
</gene>
<evidence type="ECO:0000313" key="3">
    <source>
        <dbReference type="Proteomes" id="UP000000588"/>
    </source>
</evidence>
<dbReference type="Proteomes" id="UP000000588">
    <property type="component" value="Chromosome"/>
</dbReference>
<reference evidence="2 3" key="1">
    <citation type="journal article" date="2003" name="J. Bacteriol.">
        <title>Complete genome sequence of the oral pathogenic bacterium Porphyromonas gingivalis strain W83.</title>
        <authorList>
            <person name="Nelson K."/>
            <person name="Fleishmann R."/>
            <person name="DeBoy R."/>
            <person name="Paulsen I."/>
            <person name="Fouts D."/>
            <person name="Eisen J."/>
            <person name="Daugherty S."/>
            <person name="Dodson R."/>
            <person name="Durkin A."/>
            <person name="Gwinn M."/>
            <person name="Haft D."/>
            <person name="Kolonay J."/>
            <person name="Nelson W."/>
            <person name="White O."/>
            <person name="Mason T."/>
            <person name="Tallon L."/>
            <person name="Gray J."/>
            <person name="Granger D."/>
            <person name="Tettelin H."/>
            <person name="Dong H."/>
            <person name="Galvin J."/>
            <person name="Duncan M."/>
            <person name="Dewhirst F."/>
            <person name="Fraser C."/>
        </authorList>
    </citation>
    <scope>NUCLEOTIDE SEQUENCE [LARGE SCALE GENOMIC DNA]</scope>
    <source>
        <strain evidence="3">ATCC BAA-308 / W83</strain>
    </source>
</reference>
<dbReference type="KEGG" id="pgi:PG_1675"/>
<dbReference type="HOGENOM" id="CLU_3390768_0_0_10"/>